<evidence type="ECO:0000313" key="4">
    <source>
        <dbReference type="EMBL" id="ALM13521.1"/>
    </source>
</evidence>
<dbReference type="InterPro" id="IPR029061">
    <property type="entry name" value="THDP-binding"/>
</dbReference>
<dbReference type="SUPFAM" id="SSF52518">
    <property type="entry name" value="Thiamin diphosphate-binding fold (THDP-binding)"/>
    <property type="match status" value="1"/>
</dbReference>
<dbReference type="Gene3D" id="3.40.50.970">
    <property type="match status" value="1"/>
</dbReference>
<protein>
    <submittedName>
        <fullName evidence="4">2-oxoglutarate ferredoxin oxidoreductase subunit alpha</fullName>
    </submittedName>
</protein>
<dbReference type="STRING" id="1735162.PeribacterB2_0854"/>
<accession>A0A0S1SLD7</accession>
<dbReference type="InterPro" id="IPR019752">
    <property type="entry name" value="Pyrv/ketoisovalerate_OxRed_cat"/>
</dbReference>
<evidence type="ECO:0000259" key="2">
    <source>
        <dbReference type="Pfam" id="PF01558"/>
    </source>
</evidence>
<accession>A0A0S1SIK7</accession>
<dbReference type="PANTHER" id="PTHR32154:SF20">
    <property type="entry name" value="2-OXOGLUTARATE OXIDOREDUCTASE SUBUNIT KORA"/>
    <property type="match status" value="1"/>
</dbReference>
<dbReference type="InterPro" id="IPR002869">
    <property type="entry name" value="Pyrv_flavodox_OxRed_cen"/>
</dbReference>
<evidence type="ECO:0000313" key="5">
    <source>
        <dbReference type="Proteomes" id="UP000069135"/>
    </source>
</evidence>
<reference evidence="5" key="1">
    <citation type="submission" date="2015-10" db="EMBL/GenBank/DDBJ databases">
        <title>Analysis of five complete genome sequences for members of the class Peribacteria in the recently recognized Peregrinibacteria bacterial phylum.</title>
        <authorList>
            <person name="Anantharaman K."/>
            <person name="Brown C.T."/>
            <person name="Burstein D."/>
            <person name="Castelle C.J."/>
            <person name="Probst A.J."/>
            <person name="Thomas B.C."/>
            <person name="Williams K.H."/>
            <person name="Banfield J.F."/>
        </authorList>
    </citation>
    <scope>NUCLEOTIDE SEQUENCE [LARGE SCALE GENOMIC DNA]</scope>
</reference>
<dbReference type="AlphaFoldDB" id="A0A0S1SIK7"/>
<feature type="domain" description="Pyruvate flavodoxin/ferredoxin oxidoreductase pyrimidine binding" evidence="3">
    <location>
        <begin position="216"/>
        <end position="375"/>
    </location>
</feature>
<dbReference type="Gene3D" id="3.40.50.920">
    <property type="match status" value="1"/>
</dbReference>
<dbReference type="SUPFAM" id="SSF53323">
    <property type="entry name" value="Pyruvate-ferredoxin oxidoreductase, PFOR, domain III"/>
    <property type="match status" value="1"/>
</dbReference>
<accession>A0A0S1SSK9</accession>
<name>A0A0S1SIK7_9BACT</name>
<dbReference type="Pfam" id="PF01855">
    <property type="entry name" value="POR_N"/>
    <property type="match status" value="1"/>
</dbReference>
<feature type="domain" description="Pyruvate/ketoisovalerate oxidoreductase catalytic" evidence="2">
    <location>
        <begin position="13"/>
        <end position="180"/>
    </location>
</feature>
<dbReference type="GO" id="GO:0016903">
    <property type="term" value="F:oxidoreductase activity, acting on the aldehyde or oxo group of donors"/>
    <property type="evidence" value="ECO:0007669"/>
    <property type="project" value="InterPro"/>
</dbReference>
<reference evidence="4 5" key="2">
    <citation type="journal article" date="2016" name="PeerJ">
        <title>Analysis of five complete genome sequences for members of the class Peribacteria in the recently recognized Peregrinibacteria bacterial phylum.</title>
        <authorList>
            <person name="Anantharaman K."/>
            <person name="Brown C.T."/>
            <person name="Burstein D."/>
            <person name="Castelle C.J."/>
            <person name="Probst A.J."/>
            <person name="Thomas B.C."/>
            <person name="Williams K.H."/>
            <person name="Banfield J.F."/>
        </authorList>
    </citation>
    <scope>NUCLEOTIDE SEQUENCE [LARGE SCALE GENOMIC DNA]</scope>
    <source>
        <strain evidence="4">RIFOXYD1_FULL_PER-ii_59_16</strain>
    </source>
</reference>
<dbReference type="Proteomes" id="UP000069135">
    <property type="component" value="Chromosome"/>
</dbReference>
<gene>
    <name evidence="4" type="ORF">PeribacterD1_0852</name>
</gene>
<dbReference type="PANTHER" id="PTHR32154">
    <property type="entry name" value="PYRUVATE-FLAVODOXIN OXIDOREDUCTASE-RELATED"/>
    <property type="match status" value="1"/>
</dbReference>
<evidence type="ECO:0000259" key="3">
    <source>
        <dbReference type="Pfam" id="PF01855"/>
    </source>
</evidence>
<dbReference type="CDD" id="cd07034">
    <property type="entry name" value="TPP_PYR_PFOR_IOR-alpha_like"/>
    <property type="match status" value="1"/>
</dbReference>
<evidence type="ECO:0000256" key="1">
    <source>
        <dbReference type="ARBA" id="ARBA00023002"/>
    </source>
</evidence>
<dbReference type="InterPro" id="IPR050722">
    <property type="entry name" value="Pyruvate:ferred/Flavod_OxRd"/>
</dbReference>
<sequence length="585" mass="63978">MTRLSLKIVGAQGQGVNSVGEMCAKGLKRAGYCVFGYREYMSLIKGGHSSYQLDIDAESVGSSTTTVDVVVTFNHHGITKNLRDLKKGGILLHQTPQWKFKDAADQKFIEEHDIKVLYLPTEEVLRALKAKPILGNVLITAVVWSLLGRSADELKALVTEQFGHKKDLLALNFSCIAEGFKVRTEIAPSLSLTLPRANPQWKDYLLLTGSQAMGLGIIHAGCRVYVGYPMTPSSPLLTYIADMQNETKMLVKQAEDEITAAQMMVGAMHMGTRAMTATSGGGFDLMTETLSLTGITETPAVFVLAQRPGPGTALPTWTAQGDLTLAVGAGHGEFTRLVLAVSDAQDCFDLMPEAFNYAEEFQIPVIVLTDKQTAEALFTQPAFDQSVAKLKRGLLVTDANALSQLRSADRYDPAAPDGVSKRWLPGSEAPTFCAQGDEHGPDGSVTEDAENARRQMEKRLKKMAALKAALPEPLYVGPKNPETLLVSWGSNRGVILDVLGTEDMKKKSIGYLHYQYLWPLKTESFEMLSRTARRTVFVECNHGAQLASLLKLASGRDATQHILKFDGRPFFYEELRDALLSALQS</sequence>
<proteinExistence type="predicted"/>
<dbReference type="InterPro" id="IPR009014">
    <property type="entry name" value="Transketo_C/PFOR_II"/>
</dbReference>
<accession>A0A0S1SR91</accession>
<dbReference type="Pfam" id="PF01558">
    <property type="entry name" value="POR"/>
    <property type="match status" value="1"/>
</dbReference>
<dbReference type="NCBIfam" id="TIGR03710">
    <property type="entry name" value="OAFO_sf"/>
    <property type="match status" value="1"/>
</dbReference>
<organism evidence="4 5">
    <name type="scientific">Candidatus Peribacter riflensis</name>
    <dbReference type="NCBI Taxonomy" id="1735162"/>
    <lineage>
        <taxon>Bacteria</taxon>
        <taxon>Candidatus Peregrinibacteriota</taxon>
        <taxon>Candidatus Peribacteria</taxon>
        <taxon>Candidatus Peribacterales</taxon>
        <taxon>Candidatus Peribacteraceae</taxon>
        <taxon>Candidatus Peribacter</taxon>
    </lineage>
</organism>
<dbReference type="KEGG" id="prf:PeribacterA2_0852"/>
<dbReference type="GO" id="GO:0006979">
    <property type="term" value="P:response to oxidative stress"/>
    <property type="evidence" value="ECO:0007669"/>
    <property type="project" value="TreeGrafter"/>
</dbReference>
<dbReference type="Gene3D" id="3.40.920.10">
    <property type="entry name" value="Pyruvate-ferredoxin oxidoreductase, PFOR, domain III"/>
    <property type="match status" value="1"/>
</dbReference>
<dbReference type="InterPro" id="IPR022367">
    <property type="entry name" value="2-oxoacid/accept_OxRdtase_asu"/>
</dbReference>
<dbReference type="SUPFAM" id="SSF52922">
    <property type="entry name" value="TK C-terminal domain-like"/>
    <property type="match status" value="1"/>
</dbReference>
<dbReference type="PATRIC" id="fig|1735161.3.peg.831"/>
<accession>A0A0S1SVJ5</accession>
<keyword evidence="1" id="KW-0560">Oxidoreductase</keyword>
<dbReference type="InterPro" id="IPR002880">
    <property type="entry name" value="Pyrv_Fd/Flavodoxin_OxRdtase_N"/>
</dbReference>
<dbReference type="EMBL" id="CP013065">
    <property type="protein sequence ID" value="ALM13521.1"/>
    <property type="molecule type" value="Genomic_DNA"/>
</dbReference>